<keyword evidence="7 11" id="KW-0808">Transferase</keyword>
<dbReference type="GO" id="GO:0009245">
    <property type="term" value="P:lipid A biosynthetic process"/>
    <property type="evidence" value="ECO:0007669"/>
    <property type="project" value="UniProtKB-UniRule"/>
</dbReference>
<dbReference type="InterPro" id="IPR003835">
    <property type="entry name" value="Glyco_trans_19"/>
</dbReference>
<evidence type="ECO:0000256" key="1">
    <source>
        <dbReference type="ARBA" id="ARBA00002056"/>
    </source>
</evidence>
<dbReference type="Proteomes" id="UP000063234">
    <property type="component" value="Chromosome"/>
</dbReference>
<keyword evidence="5" id="KW-0441">Lipid A biosynthesis</keyword>
<evidence type="ECO:0000256" key="8">
    <source>
        <dbReference type="ARBA" id="ARBA00023098"/>
    </source>
</evidence>
<comment type="catalytic activity">
    <reaction evidence="9">
        <text>a lipid X + a UDP-2-N,3-O-bis[(3R)-3-hydroxyacyl]-alpha-D-glucosamine = a lipid A disaccharide + UDP + H(+)</text>
        <dbReference type="Rhea" id="RHEA:67828"/>
        <dbReference type="ChEBI" id="CHEBI:15378"/>
        <dbReference type="ChEBI" id="CHEBI:58223"/>
        <dbReference type="ChEBI" id="CHEBI:137748"/>
        <dbReference type="ChEBI" id="CHEBI:176338"/>
        <dbReference type="ChEBI" id="CHEBI:176343"/>
        <dbReference type="EC" id="2.4.1.182"/>
    </reaction>
</comment>
<gene>
    <name evidence="11" type="primary">lpxB</name>
    <name evidence="11" type="ORF">TST_0466</name>
</gene>
<organism evidence="11 12">
    <name type="scientific">Thermosulfidibacter takaii (strain DSM 17441 / JCM 13301 / NBRC 103674 / ABI70S6)</name>
    <dbReference type="NCBI Taxonomy" id="1298851"/>
    <lineage>
        <taxon>Bacteria</taxon>
        <taxon>Pseudomonadati</taxon>
        <taxon>Thermosulfidibacterota</taxon>
        <taxon>Thermosulfidibacteria</taxon>
        <taxon>Thermosulfidibacterales</taxon>
        <taxon>Thermosulfidibacteraceae</taxon>
    </lineage>
</organism>
<name>A0A0S3QSG7_THET7</name>
<keyword evidence="6 11" id="KW-0328">Glycosyltransferase</keyword>
<dbReference type="OrthoDB" id="9801642at2"/>
<dbReference type="EMBL" id="AP013035">
    <property type="protein sequence ID" value="BAT71274.1"/>
    <property type="molecule type" value="Genomic_DNA"/>
</dbReference>
<dbReference type="AlphaFoldDB" id="A0A0S3QSG7"/>
<dbReference type="GO" id="GO:0008915">
    <property type="term" value="F:lipid-A-disaccharide synthase activity"/>
    <property type="evidence" value="ECO:0007669"/>
    <property type="project" value="UniProtKB-UniRule"/>
</dbReference>
<dbReference type="PANTHER" id="PTHR30372:SF4">
    <property type="entry name" value="LIPID-A-DISACCHARIDE SYNTHASE, MITOCHONDRIAL-RELATED"/>
    <property type="match status" value="1"/>
</dbReference>
<dbReference type="GO" id="GO:0016020">
    <property type="term" value="C:membrane"/>
    <property type="evidence" value="ECO:0007669"/>
    <property type="project" value="GOC"/>
</dbReference>
<sequence length="354" mass="40511">MKKIVVVTAEESASLHAYHLIQHLKQLDNYSFIGTGSEILKEDVELIATPRELSFVGFEEPLKIVKIIRIYQQLKKIITHSDGVLLIDYPGINLRLACYAKKLHKNVCYFVAPQVWAWGQWRTKKIAKCVDRLVCLFPFEEAFFRNYGVNARFFGHPLVEKLELFASKEREYLVLMPGSRDSEVKSLLPVCVEAATILEKFNFPTVLITAPSVDKSLYANLPKWIERVGFEKRYDYMGKAIAAIAASGTATLELAILEVPTVVVYKTSPLSWAIGKRLVKVNFLSIVNILSEREVFPELLQDMCRGDKVARKLARFLEDENYKKKLIKHLKSLKNLLRGENCYLKTAEFFSEVL</sequence>
<evidence type="ECO:0000256" key="9">
    <source>
        <dbReference type="ARBA" id="ARBA00048975"/>
    </source>
</evidence>
<evidence type="ECO:0000256" key="10">
    <source>
        <dbReference type="NCBIfam" id="TIGR00215"/>
    </source>
</evidence>
<evidence type="ECO:0000256" key="2">
    <source>
        <dbReference type="ARBA" id="ARBA00012687"/>
    </source>
</evidence>
<evidence type="ECO:0000256" key="6">
    <source>
        <dbReference type="ARBA" id="ARBA00022676"/>
    </source>
</evidence>
<keyword evidence="8" id="KW-0443">Lipid metabolism</keyword>
<evidence type="ECO:0000256" key="7">
    <source>
        <dbReference type="ARBA" id="ARBA00022679"/>
    </source>
</evidence>
<dbReference type="PANTHER" id="PTHR30372">
    <property type="entry name" value="LIPID-A-DISACCHARIDE SYNTHASE"/>
    <property type="match status" value="1"/>
</dbReference>
<accession>A0A0S3QSG7</accession>
<proteinExistence type="predicted"/>
<evidence type="ECO:0000256" key="5">
    <source>
        <dbReference type="ARBA" id="ARBA00022556"/>
    </source>
</evidence>
<evidence type="ECO:0000256" key="4">
    <source>
        <dbReference type="ARBA" id="ARBA00022516"/>
    </source>
</evidence>
<dbReference type="KEGG" id="ttk:TST_0466"/>
<protein>
    <recommendedName>
        <fullName evidence="3 10">Lipid-A-disaccharide synthase</fullName>
        <ecNumber evidence="2 10">2.4.1.182</ecNumber>
    </recommendedName>
</protein>
<dbReference type="PATRIC" id="fig|1298851.3.peg.477"/>
<comment type="function">
    <text evidence="1">Condensation of UDP-2,3-diacylglucosamine and 2,3-diacylglucosamine-1-phosphate to form lipid A disaccharide, a precursor of lipid A, a phosphorylated glycolipid that anchors the lipopolysaccharide to the outer membrane of the cell.</text>
</comment>
<evidence type="ECO:0000256" key="3">
    <source>
        <dbReference type="ARBA" id="ARBA00020902"/>
    </source>
</evidence>
<dbReference type="EC" id="2.4.1.182" evidence="2 10"/>
<dbReference type="GO" id="GO:0005543">
    <property type="term" value="F:phospholipid binding"/>
    <property type="evidence" value="ECO:0007669"/>
    <property type="project" value="TreeGrafter"/>
</dbReference>
<dbReference type="RefSeq" id="WP_068549193.1">
    <property type="nucleotide sequence ID" value="NZ_AP013035.1"/>
</dbReference>
<reference evidence="12" key="1">
    <citation type="journal article" date="2018" name="Science">
        <title>A primordial and reversible TCA cycle in a facultatively chemolithoautotrophic thermophile.</title>
        <authorList>
            <person name="Nunoura T."/>
            <person name="Chikaraishi Y."/>
            <person name="Izaki R."/>
            <person name="Suwa T."/>
            <person name="Sato T."/>
            <person name="Harada T."/>
            <person name="Mori K."/>
            <person name="Kato Y."/>
            <person name="Miyazaki M."/>
            <person name="Shimamura S."/>
            <person name="Yanagawa K."/>
            <person name="Shuto A."/>
            <person name="Ohkouchi N."/>
            <person name="Fujita N."/>
            <person name="Takaki Y."/>
            <person name="Atomi H."/>
            <person name="Takai K."/>
        </authorList>
    </citation>
    <scope>NUCLEOTIDE SEQUENCE [LARGE SCALE GENOMIC DNA]</scope>
    <source>
        <strain evidence="12">DSM 17441 / JCM 13301 / NBRC 103674 / ABI70S6</strain>
    </source>
</reference>
<dbReference type="Pfam" id="PF02684">
    <property type="entry name" value="LpxB"/>
    <property type="match status" value="1"/>
</dbReference>
<evidence type="ECO:0000313" key="11">
    <source>
        <dbReference type="EMBL" id="BAT71274.1"/>
    </source>
</evidence>
<keyword evidence="12" id="KW-1185">Reference proteome</keyword>
<keyword evidence="4" id="KW-0444">Lipid biosynthesis</keyword>
<evidence type="ECO:0000313" key="12">
    <source>
        <dbReference type="Proteomes" id="UP000063234"/>
    </source>
</evidence>
<dbReference type="SUPFAM" id="SSF53756">
    <property type="entry name" value="UDP-Glycosyltransferase/glycogen phosphorylase"/>
    <property type="match status" value="1"/>
</dbReference>
<dbReference type="STRING" id="1298851.TST_0466"/>
<dbReference type="NCBIfam" id="TIGR00215">
    <property type="entry name" value="lpxB"/>
    <property type="match status" value="1"/>
</dbReference>